<evidence type="ECO:0000313" key="3">
    <source>
        <dbReference type="RefSeq" id="XP_038984608.1"/>
    </source>
</evidence>
<keyword evidence="2" id="KW-1185">Reference proteome</keyword>
<dbReference type="Proteomes" id="UP000228380">
    <property type="component" value="Chromosome 8"/>
</dbReference>
<reference evidence="3" key="2">
    <citation type="submission" date="2025-08" db="UniProtKB">
        <authorList>
            <consortium name="RefSeq"/>
        </authorList>
    </citation>
    <scope>IDENTIFICATION</scope>
    <source>
        <tissue evidence="3">Young leaves</tissue>
    </source>
</reference>
<dbReference type="KEGG" id="pda:103720859"/>
<proteinExistence type="predicted"/>
<gene>
    <name evidence="3" type="primary">LOC103720859</name>
</gene>
<evidence type="ECO:0000256" key="1">
    <source>
        <dbReference type="SAM" id="Phobius"/>
    </source>
</evidence>
<feature type="transmembrane region" description="Helical" evidence="1">
    <location>
        <begin position="52"/>
        <end position="71"/>
    </location>
</feature>
<name>A0A8B9AKP8_PHODC</name>
<dbReference type="AlphaFoldDB" id="A0A8B9AKP8"/>
<keyword evidence="1" id="KW-1133">Transmembrane helix</keyword>
<protein>
    <submittedName>
        <fullName evidence="3">Protein PGR-like</fullName>
    </submittedName>
</protein>
<dbReference type="OrthoDB" id="30881at2759"/>
<organism evidence="2 3">
    <name type="scientific">Phoenix dactylifera</name>
    <name type="common">Date palm</name>
    <dbReference type="NCBI Taxonomy" id="42345"/>
    <lineage>
        <taxon>Eukaryota</taxon>
        <taxon>Viridiplantae</taxon>
        <taxon>Streptophyta</taxon>
        <taxon>Embryophyta</taxon>
        <taxon>Tracheophyta</taxon>
        <taxon>Spermatophyta</taxon>
        <taxon>Magnoliopsida</taxon>
        <taxon>Liliopsida</taxon>
        <taxon>Arecaceae</taxon>
        <taxon>Coryphoideae</taxon>
        <taxon>Phoeniceae</taxon>
        <taxon>Phoenix</taxon>
    </lineage>
</organism>
<dbReference type="GeneID" id="103720859"/>
<evidence type="ECO:0000313" key="2">
    <source>
        <dbReference type="Proteomes" id="UP000228380"/>
    </source>
</evidence>
<keyword evidence="1" id="KW-0812">Transmembrane</keyword>
<sequence>MEGLLGAAVAGCVIGLAFVVIGLLTTECAGDVASIHLLVVGKRGPTAIKISVMNNAVSIFLTTLLTSIACLDRLTSFRKLG</sequence>
<reference evidence="2" key="1">
    <citation type="journal article" date="2019" name="Nat. Commun.">
        <title>Genome-wide association mapping of date palm fruit traits.</title>
        <authorList>
            <person name="Hazzouri K.M."/>
            <person name="Gros-Balthazard M."/>
            <person name="Flowers J.M."/>
            <person name="Copetti D."/>
            <person name="Lemansour A."/>
            <person name="Lebrun M."/>
            <person name="Masmoudi K."/>
            <person name="Ferrand S."/>
            <person name="Dhar M.I."/>
            <person name="Fresquez Z.A."/>
            <person name="Rosas U."/>
            <person name="Zhang J."/>
            <person name="Talag J."/>
            <person name="Lee S."/>
            <person name="Kudrna D."/>
            <person name="Powell R.F."/>
            <person name="Leitch I.J."/>
            <person name="Krueger R.R."/>
            <person name="Wing R.A."/>
            <person name="Amiri K.M.A."/>
            <person name="Purugganan M.D."/>
        </authorList>
    </citation>
    <scope>NUCLEOTIDE SEQUENCE [LARGE SCALE GENOMIC DNA]</scope>
    <source>
        <strain evidence="2">cv. Khalas</strain>
    </source>
</reference>
<dbReference type="RefSeq" id="XP_038984608.1">
    <property type="nucleotide sequence ID" value="XM_039128680.1"/>
</dbReference>
<keyword evidence="1" id="KW-0472">Membrane</keyword>
<accession>A0A8B9AKP8</accession>